<dbReference type="EMBL" id="CP021744">
    <property type="protein sequence ID" value="ARZ67588.1"/>
    <property type="molecule type" value="Genomic_DNA"/>
</dbReference>
<accession>A0A1Z2KZW9</accession>
<dbReference type="InterPro" id="IPR051610">
    <property type="entry name" value="GPI/OXD"/>
</dbReference>
<dbReference type="InterPro" id="IPR013096">
    <property type="entry name" value="Cupin_2"/>
</dbReference>
<keyword evidence="1" id="KW-0479">Metal-binding</keyword>
<gene>
    <name evidence="3" type="ORF">SMD11_1931</name>
</gene>
<dbReference type="InterPro" id="IPR011051">
    <property type="entry name" value="RmlC_Cupin_sf"/>
</dbReference>
<dbReference type="PANTHER" id="PTHR35848">
    <property type="entry name" value="OXALATE-BINDING PROTEIN"/>
    <property type="match status" value="1"/>
</dbReference>
<dbReference type="Pfam" id="PF07883">
    <property type="entry name" value="Cupin_2"/>
    <property type="match status" value="1"/>
</dbReference>
<sequence length="117" mass="12857">MLIRDMSDSRLTDAYGIRYQQVYPHGGEDLADWGLGRAVIPPGGETEPHDHHEEHEAFVILSGSGVMVIDDETRPVSAPSAVLIPNGSRHQLRNASDTEPLVFLSLYWPPAMGPLDL</sequence>
<evidence type="ECO:0000259" key="2">
    <source>
        <dbReference type="Pfam" id="PF07883"/>
    </source>
</evidence>
<evidence type="ECO:0000256" key="1">
    <source>
        <dbReference type="ARBA" id="ARBA00022723"/>
    </source>
</evidence>
<evidence type="ECO:0000313" key="3">
    <source>
        <dbReference type="EMBL" id="ARZ67588.1"/>
    </source>
</evidence>
<protein>
    <recommendedName>
        <fullName evidence="2">Cupin type-2 domain-containing protein</fullName>
    </recommendedName>
</protein>
<reference evidence="3 4" key="1">
    <citation type="submission" date="2017-06" db="EMBL/GenBank/DDBJ databases">
        <title>Streptomyces albireticuli Genome sequencing and assembly.</title>
        <authorList>
            <person name="Wang Y."/>
            <person name="Du B."/>
            <person name="Ding Y."/>
            <person name="Liu H."/>
            <person name="Hou Q."/>
            <person name="Liu K."/>
            <person name="Yao L."/>
            <person name="Wang C."/>
        </authorList>
    </citation>
    <scope>NUCLEOTIDE SEQUENCE [LARGE SCALE GENOMIC DNA]</scope>
    <source>
        <strain evidence="3 4">MDJK11</strain>
    </source>
</reference>
<dbReference type="AlphaFoldDB" id="A0A1Z2KZW9"/>
<dbReference type="Gene3D" id="2.60.120.10">
    <property type="entry name" value="Jelly Rolls"/>
    <property type="match status" value="1"/>
</dbReference>
<dbReference type="InterPro" id="IPR014710">
    <property type="entry name" value="RmlC-like_jellyroll"/>
</dbReference>
<organism evidence="3 4">
    <name type="scientific">Streptomyces albireticuli</name>
    <dbReference type="NCBI Taxonomy" id="1940"/>
    <lineage>
        <taxon>Bacteria</taxon>
        <taxon>Bacillati</taxon>
        <taxon>Actinomycetota</taxon>
        <taxon>Actinomycetes</taxon>
        <taxon>Kitasatosporales</taxon>
        <taxon>Streptomycetaceae</taxon>
        <taxon>Streptomyces</taxon>
    </lineage>
</organism>
<dbReference type="OrthoDB" id="3296127at2"/>
<name>A0A1Z2KZW9_9ACTN</name>
<dbReference type="PANTHER" id="PTHR35848:SF6">
    <property type="entry name" value="CUPIN TYPE-2 DOMAIN-CONTAINING PROTEIN"/>
    <property type="match status" value="1"/>
</dbReference>
<dbReference type="Proteomes" id="UP000195755">
    <property type="component" value="Chromosome"/>
</dbReference>
<dbReference type="KEGG" id="salj:SMD11_1931"/>
<evidence type="ECO:0000313" key="4">
    <source>
        <dbReference type="Proteomes" id="UP000195755"/>
    </source>
</evidence>
<dbReference type="RefSeq" id="WP_087926023.1">
    <property type="nucleotide sequence ID" value="NZ_CP021744.1"/>
</dbReference>
<feature type="domain" description="Cupin type-2" evidence="2">
    <location>
        <begin position="38"/>
        <end position="107"/>
    </location>
</feature>
<dbReference type="SUPFAM" id="SSF51182">
    <property type="entry name" value="RmlC-like cupins"/>
    <property type="match status" value="1"/>
</dbReference>
<proteinExistence type="predicted"/>
<dbReference type="GO" id="GO:0046872">
    <property type="term" value="F:metal ion binding"/>
    <property type="evidence" value="ECO:0007669"/>
    <property type="project" value="UniProtKB-KW"/>
</dbReference>